<accession>K2K9X0</accession>
<sequence>MVGFGDDKIFSFWISFCCKTLKGVGGYYIPLCNLIKIP</sequence>
<dbReference type="EMBL" id="AMOQ01000005">
    <property type="protein sequence ID" value="EKE79779.1"/>
    <property type="molecule type" value="Genomic_DNA"/>
</dbReference>
<organism evidence="1 2">
    <name type="scientific">Helicobacter pylori R018c</name>
    <dbReference type="NCBI Taxonomy" id="1145110"/>
    <lineage>
        <taxon>Bacteria</taxon>
        <taxon>Pseudomonadati</taxon>
        <taxon>Campylobacterota</taxon>
        <taxon>Epsilonproteobacteria</taxon>
        <taxon>Campylobacterales</taxon>
        <taxon>Helicobacteraceae</taxon>
        <taxon>Helicobacter</taxon>
    </lineage>
</organism>
<evidence type="ECO:0000313" key="2">
    <source>
        <dbReference type="Proteomes" id="UP000002808"/>
    </source>
</evidence>
<protein>
    <submittedName>
        <fullName evidence="1">Uncharacterized protein</fullName>
    </submittedName>
</protein>
<evidence type="ECO:0000313" key="1">
    <source>
        <dbReference type="EMBL" id="EKE79779.1"/>
    </source>
</evidence>
<dbReference type="Proteomes" id="UP000002808">
    <property type="component" value="Unassembled WGS sequence"/>
</dbReference>
<comment type="caution">
    <text evidence="1">The sequence shown here is derived from an EMBL/GenBank/DDBJ whole genome shotgun (WGS) entry which is preliminary data.</text>
</comment>
<proteinExistence type="predicted"/>
<dbReference type="AlphaFoldDB" id="K2K9X0"/>
<dbReference type="PATRIC" id="fig|1145110.4.peg.1237"/>
<name>K2K9X0_HELPX</name>
<reference evidence="1 2" key="1">
    <citation type="submission" date="2012-08" db="EMBL/GenBank/DDBJ databases">
        <title>Comparative Sequence Analysis of H. pylori isolates.</title>
        <authorList>
            <person name="Blanchard T.G."/>
            <person name="Czinn S.J."/>
            <person name="McCracken C.M."/>
            <person name="Abolude K.A."/>
            <person name="Shefchek K.S."/>
            <person name="Maroo A.M."/>
            <person name="Santana-Cruz I.S."/>
            <person name="Tallon L.J."/>
            <person name="Ficke F.W.F."/>
        </authorList>
    </citation>
    <scope>NUCLEOTIDE SEQUENCE [LARGE SCALE GENOMIC DNA]</scope>
    <source>
        <strain evidence="1 2">R018c</strain>
    </source>
</reference>
<gene>
    <name evidence="1" type="ORF">OUC_1259</name>
</gene>